<organism evidence="6 7">
    <name type="scientific">Pseudozyma antarctica</name>
    <name type="common">Yeast</name>
    <name type="synonym">Candida antarctica</name>
    <dbReference type="NCBI Taxonomy" id="84753"/>
    <lineage>
        <taxon>Eukaryota</taxon>
        <taxon>Fungi</taxon>
        <taxon>Dikarya</taxon>
        <taxon>Basidiomycota</taxon>
        <taxon>Ustilaginomycotina</taxon>
        <taxon>Ustilaginomycetes</taxon>
        <taxon>Ustilaginales</taxon>
        <taxon>Ustilaginaceae</taxon>
        <taxon>Moesziomyces</taxon>
    </lineage>
</organism>
<sequence>MLLWLSRPPSQPPQDDDRHDTMAESGRASTSDDPPNPYLTRPSTSTTGTTTASSSSSATTKKAEAKHETRLFVGNLSTTVDEYTLIQTFAKYGKIAKLDFLFHKSGPQRGQPRGYAFVEYAHADEALRALAATQDKTLRGRRIAVSFASKTADADQHAGAAGVGPHRRDRRAGHDGEPARTTQLSLSKNAKQPHSTDAKIAAMEAKLAHLRKAKSADPSAPPATGKASLPPKPAFTARKHQHRP</sequence>
<name>A0A5C3FU18_PSEA2</name>
<evidence type="ECO:0000256" key="2">
    <source>
        <dbReference type="ARBA" id="ARBA00030780"/>
    </source>
</evidence>
<evidence type="ECO:0000313" key="6">
    <source>
        <dbReference type="EMBL" id="SPO47235.1"/>
    </source>
</evidence>
<reference evidence="6" key="1">
    <citation type="submission" date="2018-03" db="EMBL/GenBank/DDBJ databases">
        <authorList>
            <person name="Guldener U."/>
        </authorList>
    </citation>
    <scope>NUCLEOTIDE SEQUENCE [LARGE SCALE GENOMIC DNA]</scope>
    <source>
        <strain evidence="6">ATCC34888</strain>
    </source>
</reference>
<feature type="region of interest" description="Disordered" evidence="4">
    <location>
        <begin position="149"/>
        <end position="244"/>
    </location>
</feature>
<dbReference type="Pfam" id="PF00076">
    <property type="entry name" value="RRM_1"/>
    <property type="match status" value="1"/>
</dbReference>
<evidence type="ECO:0000259" key="5">
    <source>
        <dbReference type="PROSITE" id="PS50102"/>
    </source>
</evidence>
<feature type="compositionally biased region" description="Polar residues" evidence="4">
    <location>
        <begin position="180"/>
        <end position="195"/>
    </location>
</feature>
<evidence type="ECO:0000256" key="1">
    <source>
        <dbReference type="ARBA" id="ARBA00021141"/>
    </source>
</evidence>
<dbReference type="CDD" id="cd12355">
    <property type="entry name" value="RRM_RBM18"/>
    <property type="match status" value="1"/>
</dbReference>
<dbReference type="AlphaFoldDB" id="A0A5C3FU18"/>
<protein>
    <recommendedName>
        <fullName evidence="1">Probable RNA-binding protein 18</fullName>
    </recommendedName>
    <alternativeName>
        <fullName evidence="2">RNA-binding motif protein 18</fullName>
    </alternativeName>
</protein>
<dbReference type="InterPro" id="IPR050441">
    <property type="entry name" value="RBM"/>
</dbReference>
<dbReference type="OrthoDB" id="6730379at2759"/>
<evidence type="ECO:0000313" key="7">
    <source>
        <dbReference type="Proteomes" id="UP000325008"/>
    </source>
</evidence>
<dbReference type="InterPro" id="IPR012677">
    <property type="entry name" value="Nucleotide-bd_a/b_plait_sf"/>
</dbReference>
<dbReference type="PROSITE" id="PS50102">
    <property type="entry name" value="RRM"/>
    <property type="match status" value="1"/>
</dbReference>
<dbReference type="SUPFAM" id="SSF54928">
    <property type="entry name" value="RNA-binding domain, RBD"/>
    <property type="match status" value="1"/>
</dbReference>
<dbReference type="EMBL" id="OOIQ01000013">
    <property type="protein sequence ID" value="SPO47235.1"/>
    <property type="molecule type" value="Genomic_DNA"/>
</dbReference>
<feature type="domain" description="RRM" evidence="5">
    <location>
        <begin position="69"/>
        <end position="150"/>
    </location>
</feature>
<dbReference type="InterPro" id="IPR000504">
    <property type="entry name" value="RRM_dom"/>
</dbReference>
<comment type="caution">
    <text evidence="6">The sequence shown here is derived from an EMBL/GenBank/DDBJ whole genome shotgun (WGS) entry which is preliminary data.</text>
</comment>
<feature type="region of interest" description="Disordered" evidence="4">
    <location>
        <begin position="1"/>
        <end position="66"/>
    </location>
</feature>
<accession>A0A5C3FU18</accession>
<dbReference type="Proteomes" id="UP000325008">
    <property type="component" value="Unassembled WGS sequence"/>
</dbReference>
<dbReference type="PANTHER" id="PTHR48034">
    <property type="entry name" value="TRANSFORMER-2 SEX-DETERMINING PROTEIN-RELATED"/>
    <property type="match status" value="1"/>
</dbReference>
<dbReference type="Gene3D" id="3.30.70.330">
    <property type="match status" value="1"/>
</dbReference>
<dbReference type="InterPro" id="IPR035979">
    <property type="entry name" value="RBD_domain_sf"/>
</dbReference>
<keyword evidence="7" id="KW-1185">Reference proteome</keyword>
<dbReference type="InterPro" id="IPR039157">
    <property type="entry name" value="RBM18_RRM"/>
</dbReference>
<evidence type="ECO:0000256" key="4">
    <source>
        <dbReference type="SAM" id="MobiDB-lite"/>
    </source>
</evidence>
<feature type="compositionally biased region" description="Low complexity" evidence="4">
    <location>
        <begin position="43"/>
        <end position="60"/>
    </location>
</feature>
<evidence type="ECO:0000256" key="3">
    <source>
        <dbReference type="PROSITE-ProRule" id="PRU00176"/>
    </source>
</evidence>
<dbReference type="GO" id="GO:0003723">
    <property type="term" value="F:RNA binding"/>
    <property type="evidence" value="ECO:0007669"/>
    <property type="project" value="UniProtKB-UniRule"/>
</dbReference>
<gene>
    <name evidence="6" type="ORF">PSANT_04923</name>
</gene>
<dbReference type="SMART" id="SM00360">
    <property type="entry name" value="RRM"/>
    <property type="match status" value="1"/>
</dbReference>
<proteinExistence type="predicted"/>
<keyword evidence="3" id="KW-0694">RNA-binding</keyword>